<dbReference type="STRING" id="1759059.ATE48_02730"/>
<proteinExistence type="predicted"/>
<dbReference type="RefSeq" id="WP_066767567.1">
    <property type="nucleotide sequence ID" value="NZ_CP013244.1"/>
</dbReference>
<dbReference type="InParanoid" id="A0A1B1AEC4"/>
<feature type="transmembrane region" description="Helical" evidence="1">
    <location>
        <begin position="72"/>
        <end position="93"/>
    </location>
</feature>
<dbReference type="Proteomes" id="UP000092498">
    <property type="component" value="Chromosome"/>
</dbReference>
<evidence type="ECO:0008006" key="4">
    <source>
        <dbReference type="Google" id="ProtNLM"/>
    </source>
</evidence>
<feature type="transmembrane region" description="Helical" evidence="1">
    <location>
        <begin position="99"/>
        <end position="117"/>
    </location>
</feature>
<reference evidence="2 3" key="1">
    <citation type="submission" date="2015-11" db="EMBL/GenBank/DDBJ databases">
        <title>Whole-Genome Sequence of Candidatus Oderbacter manganicum from the National Park Lower Oder Valley, Germany.</title>
        <authorList>
            <person name="Braun B."/>
            <person name="Liere K."/>
            <person name="Szewzyk U."/>
        </authorList>
    </citation>
    <scope>NUCLEOTIDE SEQUENCE [LARGE SCALE GENOMIC DNA]</scope>
    <source>
        <strain evidence="2 3">OTSz_A_272</strain>
    </source>
</reference>
<keyword evidence="1" id="KW-0812">Transmembrane</keyword>
<keyword evidence="1" id="KW-0472">Membrane</keyword>
<name>A0A1B1AEC4_9PROT</name>
<dbReference type="EMBL" id="CP013244">
    <property type="protein sequence ID" value="ANP44914.1"/>
    <property type="molecule type" value="Genomic_DNA"/>
</dbReference>
<accession>A0A1B1AEC4</accession>
<gene>
    <name evidence="2" type="ORF">ATE48_02730</name>
</gene>
<evidence type="ECO:0000313" key="2">
    <source>
        <dbReference type="EMBL" id="ANP44914.1"/>
    </source>
</evidence>
<keyword evidence="1" id="KW-1133">Transmembrane helix</keyword>
<feature type="transmembrane region" description="Helical" evidence="1">
    <location>
        <begin position="43"/>
        <end position="65"/>
    </location>
</feature>
<protein>
    <recommendedName>
        <fullName evidence="4">Na+/H+ antiporter MnhB subunit-related protein domain-containing protein</fullName>
    </recommendedName>
</protein>
<keyword evidence="3" id="KW-1185">Reference proteome</keyword>
<organism evidence="2 3">
    <name type="scientific">Candidatus Viadribacter manganicus</name>
    <dbReference type="NCBI Taxonomy" id="1759059"/>
    <lineage>
        <taxon>Bacteria</taxon>
        <taxon>Pseudomonadati</taxon>
        <taxon>Pseudomonadota</taxon>
        <taxon>Alphaproteobacteria</taxon>
        <taxon>Hyphomonadales</taxon>
        <taxon>Hyphomonadaceae</taxon>
        <taxon>Candidatus Viadribacter</taxon>
    </lineage>
</organism>
<evidence type="ECO:0000256" key="1">
    <source>
        <dbReference type="SAM" id="Phobius"/>
    </source>
</evidence>
<evidence type="ECO:0000313" key="3">
    <source>
        <dbReference type="Proteomes" id="UP000092498"/>
    </source>
</evidence>
<sequence length="128" mass="12467">MKLGAHVIVAAAARFFAPLIALFALALLSGAAAGGGVGFVAGLAFGLMLLLHALTFGAAAARAAYPTPLARLTLALGVVATGASAGLPGFAYASQAMEAGAFAATIGASALVLQVLFGRAPTLRDGEL</sequence>
<dbReference type="AlphaFoldDB" id="A0A1B1AEC4"/>
<dbReference type="KEGG" id="cbot:ATE48_02730"/>